<organism evidence="5 6">
    <name type="scientific">Penicillium brevicompactum</name>
    <dbReference type="NCBI Taxonomy" id="5074"/>
    <lineage>
        <taxon>Eukaryota</taxon>
        <taxon>Fungi</taxon>
        <taxon>Dikarya</taxon>
        <taxon>Ascomycota</taxon>
        <taxon>Pezizomycotina</taxon>
        <taxon>Eurotiomycetes</taxon>
        <taxon>Eurotiomycetidae</taxon>
        <taxon>Eurotiales</taxon>
        <taxon>Aspergillaceae</taxon>
        <taxon>Penicillium</taxon>
    </lineage>
</organism>
<reference evidence="5" key="2">
    <citation type="journal article" date="2023" name="IMA Fungus">
        <title>Comparative genomic study of the Penicillium genus elucidates a diverse pangenome and 15 lateral gene transfer events.</title>
        <authorList>
            <person name="Petersen C."/>
            <person name="Sorensen T."/>
            <person name="Nielsen M.R."/>
            <person name="Sondergaard T.E."/>
            <person name="Sorensen J.L."/>
            <person name="Fitzpatrick D.A."/>
            <person name="Frisvad J.C."/>
            <person name="Nielsen K.L."/>
        </authorList>
    </citation>
    <scope>NUCLEOTIDE SEQUENCE</scope>
    <source>
        <strain evidence="5">IBT 35673</strain>
    </source>
</reference>
<evidence type="ECO:0000256" key="1">
    <source>
        <dbReference type="ARBA" id="ARBA00022737"/>
    </source>
</evidence>
<dbReference type="InterPro" id="IPR004087">
    <property type="entry name" value="KH_dom"/>
</dbReference>
<comment type="caution">
    <text evidence="5">The sequence shown here is derived from an EMBL/GenBank/DDBJ whole genome shotgun (WGS) entry which is preliminary data.</text>
</comment>
<dbReference type="SUPFAM" id="SSF54791">
    <property type="entry name" value="Eukaryotic type KH-domain (KH-domain type I)"/>
    <property type="match status" value="3"/>
</dbReference>
<dbReference type="CDD" id="cd22455">
    <property type="entry name" value="KH-I_Rnc1_rpt1"/>
    <property type="match status" value="1"/>
</dbReference>
<evidence type="ECO:0000259" key="4">
    <source>
        <dbReference type="SMART" id="SM00322"/>
    </source>
</evidence>
<protein>
    <submittedName>
        <fullName evidence="5">K Homology domain type 1</fullName>
    </submittedName>
</protein>
<proteinExistence type="predicted"/>
<evidence type="ECO:0000256" key="2">
    <source>
        <dbReference type="PROSITE-ProRule" id="PRU00117"/>
    </source>
</evidence>
<feature type="region of interest" description="Disordered" evidence="3">
    <location>
        <begin position="1"/>
        <end position="23"/>
    </location>
</feature>
<accession>A0A9W9QHE0</accession>
<dbReference type="PROSITE" id="PS50084">
    <property type="entry name" value="KH_TYPE_1"/>
    <property type="match status" value="3"/>
</dbReference>
<dbReference type="CDD" id="cd22456">
    <property type="entry name" value="KH-I_Rnc1_rpt2"/>
    <property type="match status" value="1"/>
</dbReference>
<feature type="domain" description="K Homology" evidence="4">
    <location>
        <begin position="127"/>
        <end position="198"/>
    </location>
</feature>
<dbReference type="Proteomes" id="UP001147695">
    <property type="component" value="Unassembled WGS sequence"/>
</dbReference>
<dbReference type="GO" id="GO:0003723">
    <property type="term" value="F:RNA binding"/>
    <property type="evidence" value="ECO:0007669"/>
    <property type="project" value="UniProtKB-UniRule"/>
</dbReference>
<gene>
    <name evidence="5" type="ORF">N7452_004785</name>
</gene>
<dbReference type="AlphaFoldDB" id="A0A9W9QHE0"/>
<keyword evidence="1" id="KW-0677">Repeat</keyword>
<dbReference type="SMART" id="SM00322">
    <property type="entry name" value="KH"/>
    <property type="match status" value="3"/>
</dbReference>
<feature type="domain" description="K Homology" evidence="4">
    <location>
        <begin position="266"/>
        <end position="337"/>
    </location>
</feature>
<evidence type="ECO:0000313" key="6">
    <source>
        <dbReference type="Proteomes" id="UP001147695"/>
    </source>
</evidence>
<sequence>MEATEIHQTIVKDEPLSDFNDNLPEGELEAPLKTEEEYSVSELTLRAIVSSKEAGVIIGKAGKNVADLREETGVKAGVSKVVPGVHDRVLTVTGQLRPLARAYAIVTKGLLEGAPQMGMGGVVATNGVHPIRLLISHNQMGTIIGRQGLKIKHIQDASGVRMVAQKEMLPQSTERIVEVQGSPEGIEKAVWEIGKCLLDDWQRGTGTVLYNPAVRASLGGSQPITNNPAPGNGYPSNNSPMVATTVGPTPMLALAPTPPATEDDEEVQTQNISIPADMVGCIIGRGGTKITEIRRSSGARISIAKAPHDDTGERMFTIMGSAQANEKALYLLYENLEAEKTRRSQLPQE</sequence>
<dbReference type="InterPro" id="IPR004088">
    <property type="entry name" value="KH_dom_type_1"/>
</dbReference>
<evidence type="ECO:0000313" key="5">
    <source>
        <dbReference type="EMBL" id="KAJ5338057.1"/>
    </source>
</evidence>
<dbReference type="InterPro" id="IPR036612">
    <property type="entry name" value="KH_dom_type_1_sf"/>
</dbReference>
<dbReference type="Pfam" id="PF00013">
    <property type="entry name" value="KH_1"/>
    <property type="match status" value="3"/>
</dbReference>
<dbReference type="PANTHER" id="PTHR10288">
    <property type="entry name" value="KH DOMAIN CONTAINING RNA BINDING PROTEIN"/>
    <property type="match status" value="1"/>
</dbReference>
<dbReference type="EMBL" id="JAPZBQ010000003">
    <property type="protein sequence ID" value="KAJ5338057.1"/>
    <property type="molecule type" value="Genomic_DNA"/>
</dbReference>
<feature type="domain" description="K Homology" evidence="4">
    <location>
        <begin position="41"/>
        <end position="111"/>
    </location>
</feature>
<keyword evidence="2" id="KW-0694">RNA-binding</keyword>
<name>A0A9W9QHE0_PENBR</name>
<dbReference type="InterPro" id="IPR049786">
    <property type="entry name" value="Rnc1_KH-I_3"/>
</dbReference>
<reference evidence="5" key="1">
    <citation type="submission" date="2022-12" db="EMBL/GenBank/DDBJ databases">
        <authorList>
            <person name="Petersen C."/>
        </authorList>
    </citation>
    <scope>NUCLEOTIDE SEQUENCE</scope>
    <source>
        <strain evidence="5">IBT 35673</strain>
    </source>
</reference>
<dbReference type="CDD" id="cd22457">
    <property type="entry name" value="KH-I_Rnc1_rpt3"/>
    <property type="match status" value="1"/>
</dbReference>
<evidence type="ECO:0000256" key="3">
    <source>
        <dbReference type="SAM" id="MobiDB-lite"/>
    </source>
</evidence>
<dbReference type="Gene3D" id="3.30.1370.10">
    <property type="entry name" value="K Homology domain, type 1"/>
    <property type="match status" value="3"/>
</dbReference>